<keyword evidence="2" id="KW-1185">Reference proteome</keyword>
<protein>
    <submittedName>
        <fullName evidence="1">DUF6088 family protein</fullName>
    </submittedName>
</protein>
<accession>A0ABV8AF40</accession>
<comment type="caution">
    <text evidence="1">The sequence shown here is derived from an EMBL/GenBank/DDBJ whole genome shotgun (WGS) entry which is preliminary data.</text>
</comment>
<dbReference type="Pfam" id="PF19570">
    <property type="entry name" value="DUF6088"/>
    <property type="match status" value="1"/>
</dbReference>
<dbReference type="RefSeq" id="WP_386097815.1">
    <property type="nucleotide sequence ID" value="NZ_JBHSAT010000004.1"/>
</dbReference>
<dbReference type="InterPro" id="IPR045738">
    <property type="entry name" value="DUF6088"/>
</dbReference>
<dbReference type="Proteomes" id="UP001595812">
    <property type="component" value="Unassembled WGS sequence"/>
</dbReference>
<name>A0ABV8AF40_9FLAO</name>
<proteinExistence type="predicted"/>
<dbReference type="EMBL" id="JBHSAT010000004">
    <property type="protein sequence ID" value="MFC3876682.1"/>
    <property type="molecule type" value="Genomic_DNA"/>
</dbReference>
<evidence type="ECO:0000313" key="2">
    <source>
        <dbReference type="Proteomes" id="UP001595812"/>
    </source>
</evidence>
<organism evidence="1 2">
    <name type="scientific">Winogradskyella maritima</name>
    <dbReference type="NCBI Taxonomy" id="1517766"/>
    <lineage>
        <taxon>Bacteria</taxon>
        <taxon>Pseudomonadati</taxon>
        <taxon>Bacteroidota</taxon>
        <taxon>Flavobacteriia</taxon>
        <taxon>Flavobacteriales</taxon>
        <taxon>Flavobacteriaceae</taxon>
        <taxon>Winogradskyella</taxon>
    </lineage>
</organism>
<gene>
    <name evidence="1" type="ORF">ACFOSX_05500</name>
</gene>
<evidence type="ECO:0000313" key="1">
    <source>
        <dbReference type="EMBL" id="MFC3876682.1"/>
    </source>
</evidence>
<reference evidence="2" key="1">
    <citation type="journal article" date="2019" name="Int. J. Syst. Evol. Microbiol.">
        <title>The Global Catalogue of Microorganisms (GCM) 10K type strain sequencing project: providing services to taxonomists for standard genome sequencing and annotation.</title>
        <authorList>
            <consortium name="The Broad Institute Genomics Platform"/>
            <consortium name="The Broad Institute Genome Sequencing Center for Infectious Disease"/>
            <person name="Wu L."/>
            <person name="Ma J."/>
        </authorList>
    </citation>
    <scope>NUCLEOTIDE SEQUENCE [LARGE SCALE GENOMIC DNA]</scope>
    <source>
        <strain evidence="2">CECT 8979</strain>
    </source>
</reference>
<sequence>MSITKDIRDRVARMDAGEVFTYDSLAIPQDEFSAAAKALSRLVADGTIKRYKNGMYYKPKNTVFGELEPRENVLLKKYLFENNRQIAYVTGIRLYNQMGLTTQVPKVVRVASKDKQIKTKIGNMVIKPAKSYVRVTKYNVPLLQLLDVIKDFKNIPDLDKAQGVRFIKQKVRKLSNSEKNKLTKFAKSYPPKVRAFLGAILEALSLKKLSQSLKGTINYLSSYEFGVSEKILPTISNWNIA</sequence>